<evidence type="ECO:0000313" key="1">
    <source>
        <dbReference type="EMBL" id="VEL42894.1"/>
    </source>
</evidence>
<protein>
    <submittedName>
        <fullName evidence="1">Uncharacterized protein</fullName>
    </submittedName>
</protein>
<evidence type="ECO:0000313" key="2">
    <source>
        <dbReference type="Proteomes" id="UP000784294"/>
    </source>
</evidence>
<accession>A0A448XR85</accession>
<keyword evidence="2" id="KW-1185">Reference proteome</keyword>
<name>A0A448XR85_9PLAT</name>
<sequence length="155" mass="17498">MRPKGNRRQLKAMDVLPMKLPTACALTNEPAFTTTSRHCSTVDDSFPQSAVLGRGRNSQKELFTCLPRGAMNLQKQRQATVQTQMVLASVGFQRQHTPDPFHLPTQPRPFKTQRPSIHMLINPSIHLSVHPSIYLLIHLSIYSSNYSSTRQFISS</sequence>
<organism evidence="1 2">
    <name type="scientific">Protopolystoma xenopodis</name>
    <dbReference type="NCBI Taxonomy" id="117903"/>
    <lineage>
        <taxon>Eukaryota</taxon>
        <taxon>Metazoa</taxon>
        <taxon>Spiralia</taxon>
        <taxon>Lophotrochozoa</taxon>
        <taxon>Platyhelminthes</taxon>
        <taxon>Monogenea</taxon>
        <taxon>Polyopisthocotylea</taxon>
        <taxon>Polystomatidea</taxon>
        <taxon>Polystomatidae</taxon>
        <taxon>Protopolystoma</taxon>
    </lineage>
</organism>
<reference evidence="1" key="1">
    <citation type="submission" date="2018-11" db="EMBL/GenBank/DDBJ databases">
        <authorList>
            <consortium name="Pathogen Informatics"/>
        </authorList>
    </citation>
    <scope>NUCLEOTIDE SEQUENCE</scope>
</reference>
<dbReference type="EMBL" id="CAAALY010277370">
    <property type="protein sequence ID" value="VEL42894.1"/>
    <property type="molecule type" value="Genomic_DNA"/>
</dbReference>
<comment type="caution">
    <text evidence="1">The sequence shown here is derived from an EMBL/GenBank/DDBJ whole genome shotgun (WGS) entry which is preliminary data.</text>
</comment>
<gene>
    <name evidence="1" type="ORF">PXEA_LOCUS36334</name>
</gene>
<dbReference type="Proteomes" id="UP000784294">
    <property type="component" value="Unassembled WGS sequence"/>
</dbReference>
<dbReference type="AlphaFoldDB" id="A0A448XR85"/>
<proteinExistence type="predicted"/>